<evidence type="ECO:0000313" key="2">
    <source>
        <dbReference type="EMBL" id="PTE18799.1"/>
    </source>
</evidence>
<evidence type="ECO:0000259" key="1">
    <source>
        <dbReference type="Pfam" id="PF03358"/>
    </source>
</evidence>
<dbReference type="EMBL" id="PZKF01000004">
    <property type="protein sequence ID" value="PTE18799.1"/>
    <property type="molecule type" value="Genomic_DNA"/>
</dbReference>
<dbReference type="InterPro" id="IPR050712">
    <property type="entry name" value="NAD(P)H-dep_reductase"/>
</dbReference>
<dbReference type="Pfam" id="PF03358">
    <property type="entry name" value="FMN_red"/>
    <property type="match status" value="1"/>
</dbReference>
<keyword evidence="3" id="KW-1185">Reference proteome</keyword>
<evidence type="ECO:0000313" key="3">
    <source>
        <dbReference type="Proteomes" id="UP000241899"/>
    </source>
</evidence>
<feature type="domain" description="NADPH-dependent FMN reductase-like" evidence="1">
    <location>
        <begin position="5"/>
        <end position="148"/>
    </location>
</feature>
<dbReference type="OrthoDB" id="9812295at2"/>
<accession>A0A2T4JLL2</accession>
<reference evidence="2 3" key="1">
    <citation type="submission" date="2018-03" db="EMBL/GenBank/DDBJ databases">
        <title>Rhodobacter veldkampii.</title>
        <authorList>
            <person name="Meyer T.E."/>
            <person name="Miller S."/>
            <person name="Lodha T."/>
            <person name="Gandham S."/>
            <person name="Chintalapati S."/>
            <person name="Chintalapati V.R."/>
        </authorList>
    </citation>
    <scope>NUCLEOTIDE SEQUENCE [LARGE SCALE GENOMIC DNA]</scope>
    <source>
        <strain evidence="2 3">DSM 11550</strain>
    </source>
</reference>
<name>A0A2T4JLL2_9RHOB</name>
<dbReference type="RefSeq" id="WP_107323818.1">
    <property type="nucleotide sequence ID" value="NZ_NHSP01000063.1"/>
</dbReference>
<comment type="caution">
    <text evidence="2">The sequence shown here is derived from an EMBL/GenBank/DDBJ whole genome shotgun (WGS) entry which is preliminary data.</text>
</comment>
<dbReference type="Gene3D" id="3.40.50.360">
    <property type="match status" value="1"/>
</dbReference>
<dbReference type="GO" id="GO:0016491">
    <property type="term" value="F:oxidoreductase activity"/>
    <property type="evidence" value="ECO:0007669"/>
    <property type="project" value="InterPro"/>
</dbReference>
<dbReference type="GO" id="GO:0005829">
    <property type="term" value="C:cytosol"/>
    <property type="evidence" value="ECO:0007669"/>
    <property type="project" value="TreeGrafter"/>
</dbReference>
<dbReference type="PANTHER" id="PTHR30543:SF21">
    <property type="entry name" value="NAD(P)H-DEPENDENT FMN REDUCTASE LOT6"/>
    <property type="match status" value="1"/>
</dbReference>
<sequence>MAGLKLAGLCGSLRSGSSNRLLLAEAVRAFGPADYTEADLRLPLYDADLEATGMPEPVTRLAALLAAADAVVIASPEYNKAPSGVLKNALDWVSRVQGAALAGKPVAIISAAAGRSGGERGQYALRLCLVPFRARVLTAPEVLIAGANTAFDAEGRLADPKADEFLGQLMADLRAEAGRQARAGA</sequence>
<dbReference type="PANTHER" id="PTHR30543">
    <property type="entry name" value="CHROMATE REDUCTASE"/>
    <property type="match status" value="1"/>
</dbReference>
<dbReference type="GO" id="GO:0010181">
    <property type="term" value="F:FMN binding"/>
    <property type="evidence" value="ECO:0007669"/>
    <property type="project" value="TreeGrafter"/>
</dbReference>
<dbReference type="InterPro" id="IPR005025">
    <property type="entry name" value="FMN_Rdtase-like_dom"/>
</dbReference>
<dbReference type="AlphaFoldDB" id="A0A2T4JLL2"/>
<dbReference type="InterPro" id="IPR029039">
    <property type="entry name" value="Flavoprotein-like_sf"/>
</dbReference>
<gene>
    <name evidence="2" type="ORF">C5F46_02685</name>
</gene>
<organism evidence="2 3">
    <name type="scientific">Phaeovulum veldkampii DSM 11550</name>
    <dbReference type="NCBI Taxonomy" id="1185920"/>
    <lineage>
        <taxon>Bacteria</taxon>
        <taxon>Pseudomonadati</taxon>
        <taxon>Pseudomonadota</taxon>
        <taxon>Alphaproteobacteria</taxon>
        <taxon>Rhodobacterales</taxon>
        <taxon>Paracoccaceae</taxon>
        <taxon>Phaeovulum</taxon>
    </lineage>
</organism>
<proteinExistence type="predicted"/>
<dbReference type="SUPFAM" id="SSF52218">
    <property type="entry name" value="Flavoproteins"/>
    <property type="match status" value="1"/>
</dbReference>
<dbReference type="Proteomes" id="UP000241899">
    <property type="component" value="Unassembled WGS sequence"/>
</dbReference>
<protein>
    <submittedName>
        <fullName evidence="2">NADPH-dependent FMN reductase</fullName>
    </submittedName>
</protein>